<evidence type="ECO:0000313" key="2">
    <source>
        <dbReference type="EMBL" id="MBK9984438.1"/>
    </source>
</evidence>
<feature type="signal peptide" evidence="1">
    <location>
        <begin position="1"/>
        <end position="15"/>
    </location>
</feature>
<evidence type="ECO:0000313" key="3">
    <source>
        <dbReference type="Proteomes" id="UP000808337"/>
    </source>
</evidence>
<dbReference type="AlphaFoldDB" id="A0A9D7SWD6"/>
<organism evidence="2 3">
    <name type="scientific">Candidatus Opimibacter skivensis</name>
    <dbReference type="NCBI Taxonomy" id="2982028"/>
    <lineage>
        <taxon>Bacteria</taxon>
        <taxon>Pseudomonadati</taxon>
        <taxon>Bacteroidota</taxon>
        <taxon>Saprospiria</taxon>
        <taxon>Saprospirales</taxon>
        <taxon>Saprospiraceae</taxon>
        <taxon>Candidatus Opimibacter</taxon>
    </lineage>
</organism>
<dbReference type="PANTHER" id="PTHR38787">
    <property type="entry name" value="REGULATORY P DOMAIN-CONTAINING PROTEIN"/>
    <property type="match status" value="1"/>
</dbReference>
<dbReference type="SUPFAM" id="SSF101898">
    <property type="entry name" value="NHL repeat"/>
    <property type="match status" value="1"/>
</dbReference>
<name>A0A9D7SWD6_9BACT</name>
<dbReference type="EMBL" id="JADKGY010000029">
    <property type="protein sequence ID" value="MBK9984438.1"/>
    <property type="molecule type" value="Genomic_DNA"/>
</dbReference>
<sequence>MKKILFCLIFLPALAMTQISNNMTLLSNLDLPNLPSQYGCEYGDIWGYTAPNGTEVAIVATIEQILFVNITAPANPVIILAYTVTNAGTSTTSQSLWRDFDTYQHFIYAVSDLQTAGLLIFDMSNVPTSISMVYQSNSVFSRAHTLFIDQLNGKLYAAGSNTQNNGLKILDLSANPISPTLFASVPLNAVGGGYVHDVYVRDNIAYCSHGSLSKIQIYDFNNLPTSFTVVGAIENYPEPGYNHSSWINDGGNTLIFTDETFGSDVKIVDISDPANISIGDIHTFYSELLGAGVPGASCAHNPYIIGNLAYISYYEDGVQVFDITDPASVTSFAYYDTYPSNTQYNDYIGCWGVYPFFASGHIIASDMNNGLFVMEITNNTLGLEFLSFDATRQKKDARLAWTVSNVTDGNLFEVQRSSDGGKTYTSVGDVTYNEHQSQYTFTDKNIPGQDKLFYRIDFVQLDGKTVHSPARSISPEHTEQIISVANPIASTLSLNILKPIESLDLNIYDMDGKLVWSHKESGVAGRMDLPVAHLIPAQYVLTLNWPGGTENLLIQIIK</sequence>
<feature type="chain" id="PRO_5039324779" evidence="1">
    <location>
        <begin position="16"/>
        <end position="558"/>
    </location>
</feature>
<dbReference type="Proteomes" id="UP000808337">
    <property type="component" value="Unassembled WGS sequence"/>
</dbReference>
<keyword evidence="1" id="KW-0732">Signal</keyword>
<comment type="caution">
    <text evidence="2">The sequence shown here is derived from an EMBL/GenBank/DDBJ whole genome shotgun (WGS) entry which is preliminary data.</text>
</comment>
<protein>
    <submittedName>
        <fullName evidence="2">Choice-of-anchor B family protein</fullName>
    </submittedName>
</protein>
<dbReference type="GO" id="GO:0005576">
    <property type="term" value="C:extracellular region"/>
    <property type="evidence" value="ECO:0007669"/>
    <property type="project" value="TreeGrafter"/>
</dbReference>
<accession>A0A9D7SWD6</accession>
<proteinExistence type="predicted"/>
<dbReference type="InterPro" id="IPR013783">
    <property type="entry name" value="Ig-like_fold"/>
</dbReference>
<reference evidence="2 3" key="1">
    <citation type="submission" date="2020-10" db="EMBL/GenBank/DDBJ databases">
        <title>Connecting structure to function with the recovery of over 1000 high-quality activated sludge metagenome-assembled genomes encoding full-length rRNA genes using long-read sequencing.</title>
        <authorList>
            <person name="Singleton C.M."/>
            <person name="Petriglieri F."/>
            <person name="Kristensen J.M."/>
            <person name="Kirkegaard R.H."/>
            <person name="Michaelsen T.Y."/>
            <person name="Andersen M.H."/>
            <person name="Karst S.M."/>
            <person name="Dueholm M.S."/>
            <person name="Nielsen P.H."/>
            <person name="Albertsen M."/>
        </authorList>
    </citation>
    <scope>NUCLEOTIDE SEQUENCE [LARGE SCALE GENOMIC DNA]</scope>
    <source>
        <strain evidence="2">Ribe_18-Q3-R11-54_MAXAC.273</strain>
    </source>
</reference>
<dbReference type="NCBIfam" id="TIGR04312">
    <property type="entry name" value="choice_anch_B"/>
    <property type="match status" value="1"/>
</dbReference>
<dbReference type="InterPro" id="IPR027589">
    <property type="entry name" value="Choice_anch_B"/>
</dbReference>
<gene>
    <name evidence="2" type="ORF">IPP15_19065</name>
</gene>
<evidence type="ECO:0000256" key="1">
    <source>
        <dbReference type="SAM" id="SignalP"/>
    </source>
</evidence>
<dbReference type="PANTHER" id="PTHR38787:SF3">
    <property type="entry name" value="REGULATORY P DOMAIN-CONTAINING PROTEIN"/>
    <property type="match status" value="1"/>
</dbReference>
<dbReference type="Gene3D" id="2.60.40.10">
    <property type="entry name" value="Immunoglobulins"/>
    <property type="match status" value="1"/>
</dbReference>